<sequence>MLALPQQGYVSVAAGGQWRTVWDDAGLHVQGPQGERQQWDYAAPGAQGAARLALRYDSAVGTPGSYQAALAALDTVFSHRLDARVLRVHAEGRLAATLARRLAQPAGQELDVHVDAFWQQADLWLLDREAARAYPYRPAMSGKGQRHPLRPPKPSGEVYARQIPWLGKVLSFRVATIDQDVERLNRWMNNPRVAQVWEEEGDLEFHRRYLQNLIDDPHMLPLIASADGKPFGYFEVYWAKENRLGPYYDAQDYDRGWHVLIGEDDIRGRAWVTAWLPSLMHYLFLDDSRTQRIVGEPRADHHQQINNLDRCGFAKVKEFDFPHKRAMLVMLLRERFFGDRLWVPQGGVSQS</sequence>
<dbReference type="InterPro" id="IPR019432">
    <property type="entry name" value="Acyltransferase_MbtK/IucB-like"/>
</dbReference>
<dbReference type="SUPFAM" id="SSF55729">
    <property type="entry name" value="Acyl-CoA N-acyltransferases (Nat)"/>
    <property type="match status" value="1"/>
</dbReference>
<dbReference type="OrthoDB" id="9087497at2"/>
<dbReference type="GO" id="GO:0019290">
    <property type="term" value="P:siderophore biosynthetic process"/>
    <property type="evidence" value="ECO:0007669"/>
    <property type="project" value="InterPro"/>
</dbReference>
<dbReference type="SMART" id="SM01006">
    <property type="entry name" value="AlcB"/>
    <property type="match status" value="1"/>
</dbReference>
<reference evidence="3 4" key="1">
    <citation type="submission" date="2017-05" db="EMBL/GenBank/DDBJ databases">
        <title>Complete and WGS of Bordetella genogroups.</title>
        <authorList>
            <person name="Spilker T."/>
            <person name="LiPuma J."/>
        </authorList>
    </citation>
    <scope>NUCLEOTIDE SEQUENCE [LARGE SCALE GENOMIC DNA]</scope>
    <source>
        <strain evidence="3 4">AU7206</strain>
    </source>
</reference>
<dbReference type="AlphaFoldDB" id="A0A1W6ZKJ2"/>
<protein>
    <recommendedName>
        <fullName evidence="2">Acyltransferase MbtK/IucB-like conserved domain-containing protein</fullName>
    </recommendedName>
</protein>
<dbReference type="GO" id="GO:0016410">
    <property type="term" value="F:N-acyltransferase activity"/>
    <property type="evidence" value="ECO:0007669"/>
    <property type="project" value="TreeGrafter"/>
</dbReference>
<keyword evidence="4" id="KW-1185">Reference proteome</keyword>
<dbReference type="Gene3D" id="3.40.630.30">
    <property type="match status" value="1"/>
</dbReference>
<evidence type="ECO:0000256" key="1">
    <source>
        <dbReference type="ARBA" id="ARBA00004924"/>
    </source>
</evidence>
<organism evidence="3 4">
    <name type="scientific">Bordetella genomosp. 13</name>
    <dbReference type="NCBI Taxonomy" id="463040"/>
    <lineage>
        <taxon>Bacteria</taxon>
        <taxon>Pseudomonadati</taxon>
        <taxon>Pseudomonadota</taxon>
        <taxon>Betaproteobacteria</taxon>
        <taxon>Burkholderiales</taxon>
        <taxon>Alcaligenaceae</taxon>
        <taxon>Bordetella</taxon>
    </lineage>
</organism>
<dbReference type="InterPro" id="IPR016181">
    <property type="entry name" value="Acyl_CoA_acyltransferase"/>
</dbReference>
<feature type="domain" description="Acyltransferase MbtK/IucB-like conserved" evidence="2">
    <location>
        <begin position="173"/>
        <end position="220"/>
    </location>
</feature>
<comment type="pathway">
    <text evidence="1">Siderophore biosynthesis.</text>
</comment>
<dbReference type="PANTHER" id="PTHR31438">
    <property type="entry name" value="LYSINE N-ACYLTRANSFERASE C17G9.06C-RELATED"/>
    <property type="match status" value="1"/>
</dbReference>
<dbReference type="Pfam" id="PF13523">
    <property type="entry name" value="Acetyltransf_8"/>
    <property type="match status" value="1"/>
</dbReference>
<evidence type="ECO:0000313" key="4">
    <source>
        <dbReference type="Proteomes" id="UP000194161"/>
    </source>
</evidence>
<dbReference type="EMBL" id="CP021111">
    <property type="protein sequence ID" value="ARP97314.1"/>
    <property type="molecule type" value="Genomic_DNA"/>
</dbReference>
<gene>
    <name evidence="3" type="ORF">CAL15_06155</name>
</gene>
<name>A0A1W6ZKJ2_9BORD</name>
<dbReference type="Proteomes" id="UP000194161">
    <property type="component" value="Chromosome"/>
</dbReference>
<evidence type="ECO:0000259" key="2">
    <source>
        <dbReference type="SMART" id="SM01006"/>
    </source>
</evidence>
<evidence type="ECO:0000313" key="3">
    <source>
        <dbReference type="EMBL" id="ARP97314.1"/>
    </source>
</evidence>
<dbReference type="KEGG" id="bgm:CAL15_06155"/>
<dbReference type="PANTHER" id="PTHR31438:SF1">
    <property type="entry name" value="LYSINE N-ACYLTRANSFERASE C17G9.06C-RELATED"/>
    <property type="match status" value="1"/>
</dbReference>
<accession>A0A1W6ZKJ2</accession>
<dbReference type="STRING" id="463040.CAL15_06155"/>
<proteinExistence type="predicted"/>